<dbReference type="SMART" id="SM00857">
    <property type="entry name" value="Resolvase"/>
    <property type="match status" value="1"/>
</dbReference>
<accession>A0A1M5G3K3</accession>
<dbReference type="EMBL" id="FQVW01000011">
    <property type="protein sequence ID" value="SHF98296.1"/>
    <property type="molecule type" value="Genomic_DNA"/>
</dbReference>
<dbReference type="PANTHER" id="PTHR30461">
    <property type="entry name" value="DNA-INVERTASE FROM LAMBDOID PROPHAGE"/>
    <property type="match status" value="1"/>
</dbReference>
<dbReference type="Pfam" id="PF07508">
    <property type="entry name" value="Recombinase"/>
    <property type="match status" value="1"/>
</dbReference>
<protein>
    <submittedName>
        <fullName evidence="4">Site-specific DNA recombinase</fullName>
    </submittedName>
</protein>
<evidence type="ECO:0000256" key="1">
    <source>
        <dbReference type="SAM" id="Coils"/>
    </source>
</evidence>
<dbReference type="GO" id="GO:0003677">
    <property type="term" value="F:DNA binding"/>
    <property type="evidence" value="ECO:0007669"/>
    <property type="project" value="InterPro"/>
</dbReference>
<dbReference type="PROSITE" id="PS51736">
    <property type="entry name" value="RECOMBINASES_3"/>
    <property type="match status" value="1"/>
</dbReference>
<dbReference type="InterPro" id="IPR025827">
    <property type="entry name" value="Zn_ribbon_recom_dom"/>
</dbReference>
<dbReference type="InterPro" id="IPR006119">
    <property type="entry name" value="Resolv_N"/>
</dbReference>
<dbReference type="InterPro" id="IPR036162">
    <property type="entry name" value="Resolvase-like_N_sf"/>
</dbReference>
<dbReference type="InterPro" id="IPR038109">
    <property type="entry name" value="DNA_bind_recomb_sf"/>
</dbReference>
<dbReference type="GO" id="GO:0000150">
    <property type="term" value="F:DNA strand exchange activity"/>
    <property type="evidence" value="ECO:0007669"/>
    <property type="project" value="InterPro"/>
</dbReference>
<evidence type="ECO:0000259" key="3">
    <source>
        <dbReference type="PROSITE" id="PS51737"/>
    </source>
</evidence>
<evidence type="ECO:0000313" key="5">
    <source>
        <dbReference type="Proteomes" id="UP000183988"/>
    </source>
</evidence>
<dbReference type="RefSeq" id="WP_072889398.1">
    <property type="nucleotide sequence ID" value="NZ_FQVW01000011.1"/>
</dbReference>
<sequence length="512" mass="60242">MSKKVCGYVRVSLEEQLKGLSLEFQEDAIRKYAEQKGYDLVHIYQERGESAKNLERSQLQLMLRDLYNNKFDTVLAWQVDRVSRNITDLLNLIDEMTRKDKSIEITTTSANSLNDNDTFQFVFQGYFATLERKKILERTRSGMEKNFRKGKFNGGRVFGYDVISKELVINKEESKIVKEIFDLRAKGKGYKAIALYLNEIGCKTKRGNPFSINGIKAILNNAIYIGYIKWGEYKNWSEKRRAGKTEVELVEGIHKPIISMELWDKVQEVNKRYREKSLRNRTIKGELLLTGILRCPQCGYGTVMHKSKGHIYYMCQKYHNYGKTECRTNLINKEFIEKKVEEVILEIIKNGDILTDMIKYEEIRRDSNTDLAEYQLSSLEKKITRRKETIEKLDNDLLNNYHIMSDYEKHRNAKLSERATTELEELEEQKEFLAREIAVKKGNQLNETEIRKLFKNFEKVYYSTDRLTKKKLLRALIKRIEVSKDRKSLNSIEFWFFPNYSLPLGEIGRTVP</sequence>
<dbReference type="OrthoDB" id="9811097at2"/>
<gene>
    <name evidence="4" type="ORF">SAMN05216225_101150</name>
</gene>
<dbReference type="PROSITE" id="PS51737">
    <property type="entry name" value="RECOMBINASE_DNA_BIND"/>
    <property type="match status" value="1"/>
</dbReference>
<reference evidence="4 5" key="1">
    <citation type="submission" date="2016-11" db="EMBL/GenBank/DDBJ databases">
        <authorList>
            <person name="Jaros S."/>
            <person name="Januszkiewicz K."/>
            <person name="Wedrychowicz H."/>
        </authorList>
    </citation>
    <scope>NUCLEOTIDE SEQUENCE [LARGE SCALE GENOMIC DNA]</scope>
    <source>
        <strain evidence="4 5">IBRC-M 10683</strain>
    </source>
</reference>
<dbReference type="STRING" id="930117.SAMN05216225_101150"/>
<keyword evidence="1" id="KW-0175">Coiled coil</keyword>
<feature type="domain" description="Recombinase" evidence="3">
    <location>
        <begin position="157"/>
        <end position="276"/>
    </location>
</feature>
<name>A0A1M5G3K3_9BACI</name>
<dbReference type="SUPFAM" id="SSF53041">
    <property type="entry name" value="Resolvase-like"/>
    <property type="match status" value="1"/>
</dbReference>
<proteinExistence type="predicted"/>
<dbReference type="Gene3D" id="3.40.50.1390">
    <property type="entry name" value="Resolvase, N-terminal catalytic domain"/>
    <property type="match status" value="1"/>
</dbReference>
<feature type="domain" description="Resolvase/invertase-type recombinase catalytic" evidence="2">
    <location>
        <begin position="4"/>
        <end position="150"/>
    </location>
</feature>
<organism evidence="4 5">
    <name type="scientific">Ornithinibacillus halophilus</name>
    <dbReference type="NCBI Taxonomy" id="930117"/>
    <lineage>
        <taxon>Bacteria</taxon>
        <taxon>Bacillati</taxon>
        <taxon>Bacillota</taxon>
        <taxon>Bacilli</taxon>
        <taxon>Bacillales</taxon>
        <taxon>Bacillaceae</taxon>
        <taxon>Ornithinibacillus</taxon>
    </lineage>
</organism>
<dbReference type="Pfam" id="PF00239">
    <property type="entry name" value="Resolvase"/>
    <property type="match status" value="1"/>
</dbReference>
<keyword evidence="5" id="KW-1185">Reference proteome</keyword>
<evidence type="ECO:0000313" key="4">
    <source>
        <dbReference type="EMBL" id="SHF98296.1"/>
    </source>
</evidence>
<dbReference type="PANTHER" id="PTHR30461:SF23">
    <property type="entry name" value="DNA RECOMBINASE-RELATED"/>
    <property type="match status" value="1"/>
</dbReference>
<dbReference type="Pfam" id="PF13408">
    <property type="entry name" value="Zn_ribbon_recom"/>
    <property type="match status" value="1"/>
</dbReference>
<evidence type="ECO:0000259" key="2">
    <source>
        <dbReference type="PROSITE" id="PS51736"/>
    </source>
</evidence>
<dbReference type="CDD" id="cd00338">
    <property type="entry name" value="Ser_Recombinase"/>
    <property type="match status" value="1"/>
</dbReference>
<feature type="coiled-coil region" evidence="1">
    <location>
        <begin position="376"/>
        <end position="443"/>
    </location>
</feature>
<dbReference type="Gene3D" id="3.90.1750.20">
    <property type="entry name" value="Putative Large Serine Recombinase, Chain B, Domain 2"/>
    <property type="match status" value="1"/>
</dbReference>
<dbReference type="InterPro" id="IPR050639">
    <property type="entry name" value="SSR_resolvase"/>
</dbReference>
<dbReference type="InterPro" id="IPR011109">
    <property type="entry name" value="DNA_bind_recombinase_dom"/>
</dbReference>
<dbReference type="Proteomes" id="UP000183988">
    <property type="component" value="Unassembled WGS sequence"/>
</dbReference>
<dbReference type="AlphaFoldDB" id="A0A1M5G3K3"/>